<dbReference type="Proteomes" id="UP000285430">
    <property type="component" value="Unassembled WGS sequence"/>
</dbReference>
<comment type="caution">
    <text evidence="1">The sequence shown here is derived from an EMBL/GenBank/DDBJ whole genome shotgun (WGS) entry which is preliminary data.</text>
</comment>
<sequence>MVRPFQLLSSDLQAARVQPAIPPGLRHPPRRFSALASTGTCFSTPSMCEPNLVTTVHDHDAKSFQCALCLDLSFSAFSALRRHRTTRMLALTSPTHTVQAVAVTSPSRRACSPFAIRTLALQRQRRPHCQSGLLSPMLFARHSPQSQL</sequence>
<evidence type="ECO:0000313" key="1">
    <source>
        <dbReference type="EMBL" id="RHY72846.1"/>
    </source>
</evidence>
<dbReference type="EMBL" id="QUTI01033834">
    <property type="protein sequence ID" value="RLO02331.1"/>
    <property type="molecule type" value="Genomic_DNA"/>
</dbReference>
<evidence type="ECO:0000313" key="8">
    <source>
        <dbReference type="Proteomes" id="UP000286510"/>
    </source>
</evidence>
<evidence type="ECO:0000313" key="5">
    <source>
        <dbReference type="Proteomes" id="UP000265716"/>
    </source>
</evidence>
<evidence type="ECO:0000313" key="7">
    <source>
        <dbReference type="Proteomes" id="UP000285430"/>
    </source>
</evidence>
<proteinExistence type="predicted"/>
<protein>
    <submittedName>
        <fullName evidence="1">Uncharacterized protein</fullName>
    </submittedName>
</protein>
<gene>
    <name evidence="3" type="ORF">DYB26_009583</name>
    <name evidence="4" type="ORF">DYB28_003617</name>
    <name evidence="2" type="ORF">DYB37_014053</name>
    <name evidence="1" type="ORF">DYB38_011526</name>
</gene>
<dbReference type="Proteomes" id="UP000275652">
    <property type="component" value="Unassembled WGS sequence"/>
</dbReference>
<dbReference type="EMBL" id="QUTH01005491">
    <property type="protein sequence ID" value="RHZ09581.1"/>
    <property type="molecule type" value="Genomic_DNA"/>
</dbReference>
<dbReference type="Proteomes" id="UP000265716">
    <property type="component" value="Unassembled WGS sequence"/>
</dbReference>
<evidence type="ECO:0000313" key="3">
    <source>
        <dbReference type="EMBL" id="RHZ38521.1"/>
    </source>
</evidence>
<organism evidence="1 5">
    <name type="scientific">Aphanomyces astaci</name>
    <name type="common">Crayfish plague agent</name>
    <dbReference type="NCBI Taxonomy" id="112090"/>
    <lineage>
        <taxon>Eukaryota</taxon>
        <taxon>Sar</taxon>
        <taxon>Stramenopiles</taxon>
        <taxon>Oomycota</taxon>
        <taxon>Saprolegniomycetes</taxon>
        <taxon>Saprolegniales</taxon>
        <taxon>Verrucalvaceae</taxon>
        <taxon>Aphanomyces</taxon>
    </lineage>
</organism>
<dbReference type="EMBL" id="QUTF01008577">
    <property type="protein sequence ID" value="RHZ38521.1"/>
    <property type="molecule type" value="Genomic_DNA"/>
</dbReference>
<reference evidence="5 7" key="2">
    <citation type="submission" date="2018-08" db="EMBL/GenBank/DDBJ databases">
        <title>Aphanomyces genome sequencing and annotation.</title>
        <authorList>
            <person name="Minardi D."/>
            <person name="Oidtmann B."/>
            <person name="Van Der Giezen M."/>
            <person name="Studholme D.J."/>
        </authorList>
    </citation>
    <scope>NUCLEOTIDE SEQUENCE [LARGE SCALE GENOMIC DNA]</scope>
    <source>
        <strain evidence="2 7">Da</strain>
        <strain evidence="3 8">FDL457</strain>
        <strain evidence="1 5">SA</strain>
    </source>
</reference>
<evidence type="ECO:0000313" key="2">
    <source>
        <dbReference type="EMBL" id="RHZ09581.1"/>
    </source>
</evidence>
<name>A0A397DXC1_APHAT</name>
<accession>A0A397DXC1</accession>
<dbReference type="EMBL" id="QUTC01002799">
    <property type="protein sequence ID" value="RHY72846.1"/>
    <property type="molecule type" value="Genomic_DNA"/>
</dbReference>
<dbReference type="AlphaFoldDB" id="A0A397DXC1"/>
<dbReference type="Proteomes" id="UP000286510">
    <property type="component" value="Unassembled WGS sequence"/>
</dbReference>
<reference evidence="4 6" key="1">
    <citation type="journal article" date="2018" name="J. Invertebr. Pathol.">
        <title>New genotyping method for the causative agent of crayfish plague (Aphanomyces astaci) based on whole genome data.</title>
        <authorList>
            <person name="Minardi D."/>
            <person name="Studholme D.J."/>
            <person name="van der Giezen M."/>
            <person name="Pretto T."/>
            <person name="Oidtmann B."/>
        </authorList>
    </citation>
    <scope>NUCLEOTIDE SEQUENCE [LARGE SCALE GENOMIC DNA]</scope>
    <source>
        <strain evidence="4 6">KB13</strain>
    </source>
</reference>
<evidence type="ECO:0000313" key="6">
    <source>
        <dbReference type="Proteomes" id="UP000275652"/>
    </source>
</evidence>
<evidence type="ECO:0000313" key="4">
    <source>
        <dbReference type="EMBL" id="RLO02331.1"/>
    </source>
</evidence>